<feature type="transmembrane region" description="Helical" evidence="1">
    <location>
        <begin position="110"/>
        <end position="133"/>
    </location>
</feature>
<evidence type="ECO:0000313" key="2">
    <source>
        <dbReference type="EMBL" id="QHU35064.1"/>
    </source>
</evidence>
<feature type="transmembrane region" description="Helical" evidence="1">
    <location>
        <begin position="38"/>
        <end position="57"/>
    </location>
</feature>
<feature type="transmembrane region" description="Helical" evidence="1">
    <location>
        <begin position="7"/>
        <end position="26"/>
    </location>
</feature>
<sequence>MGLTNKILLSTIFSIFSIFFTNFVIINNLPITFPIPNIFILMIVLSIQSFFIGYYISYNTQYEHCGNQSKKFAMKQGLKHLIYSIIGYLVVYFVSFVRDPFLQIFGKGPLGFSIAQSFIISLNIIMVTIINYFNSIKSACKVPQKDIEKNLKKLDRYLKKKPKKKKKRLITIRN</sequence>
<protein>
    <submittedName>
        <fullName evidence="2">Uncharacterized protein</fullName>
    </submittedName>
</protein>
<dbReference type="AlphaFoldDB" id="A0A6C0LZR7"/>
<keyword evidence="1" id="KW-1133">Transmembrane helix</keyword>
<name>A0A6C0LZR7_9ZZZZ</name>
<accession>A0A6C0LZR7</accession>
<feature type="transmembrane region" description="Helical" evidence="1">
    <location>
        <begin position="78"/>
        <end position="98"/>
    </location>
</feature>
<evidence type="ECO:0000256" key="1">
    <source>
        <dbReference type="SAM" id="Phobius"/>
    </source>
</evidence>
<reference evidence="2" key="1">
    <citation type="journal article" date="2020" name="Nature">
        <title>Giant virus diversity and host interactions through global metagenomics.</title>
        <authorList>
            <person name="Schulz F."/>
            <person name="Roux S."/>
            <person name="Paez-Espino D."/>
            <person name="Jungbluth S."/>
            <person name="Walsh D.A."/>
            <person name="Denef V.J."/>
            <person name="McMahon K.D."/>
            <person name="Konstantinidis K.T."/>
            <person name="Eloe-Fadrosh E.A."/>
            <person name="Kyrpides N.C."/>
            <person name="Woyke T."/>
        </authorList>
    </citation>
    <scope>NUCLEOTIDE SEQUENCE</scope>
    <source>
        <strain evidence="2">GVMAG-S-1017745-26</strain>
    </source>
</reference>
<organism evidence="2">
    <name type="scientific">viral metagenome</name>
    <dbReference type="NCBI Taxonomy" id="1070528"/>
    <lineage>
        <taxon>unclassified sequences</taxon>
        <taxon>metagenomes</taxon>
        <taxon>organismal metagenomes</taxon>
    </lineage>
</organism>
<proteinExistence type="predicted"/>
<dbReference type="EMBL" id="MN740583">
    <property type="protein sequence ID" value="QHU35064.1"/>
    <property type="molecule type" value="Genomic_DNA"/>
</dbReference>
<keyword evidence="1" id="KW-0472">Membrane</keyword>
<keyword evidence="1" id="KW-0812">Transmembrane</keyword>